<feature type="region of interest" description="Disordered" evidence="1">
    <location>
        <begin position="1"/>
        <end position="25"/>
    </location>
</feature>
<reference evidence="2" key="2">
    <citation type="submission" date="2020-09" db="EMBL/GenBank/DDBJ databases">
        <authorList>
            <person name="Sun Q."/>
            <person name="Zhou Y."/>
        </authorList>
    </citation>
    <scope>NUCLEOTIDE SEQUENCE</scope>
    <source>
        <strain evidence="2">CGMCC 4.5737</strain>
    </source>
</reference>
<keyword evidence="3" id="KW-1185">Reference proteome</keyword>
<comment type="caution">
    <text evidence="2">The sequence shown here is derived from an EMBL/GenBank/DDBJ whole genome shotgun (WGS) entry which is preliminary data.</text>
</comment>
<dbReference type="AlphaFoldDB" id="A0A8J3CF67"/>
<evidence type="ECO:0000256" key="1">
    <source>
        <dbReference type="SAM" id="MobiDB-lite"/>
    </source>
</evidence>
<organism evidence="2 3">
    <name type="scientific">Longimycelium tulufanense</name>
    <dbReference type="NCBI Taxonomy" id="907463"/>
    <lineage>
        <taxon>Bacteria</taxon>
        <taxon>Bacillati</taxon>
        <taxon>Actinomycetota</taxon>
        <taxon>Actinomycetes</taxon>
        <taxon>Pseudonocardiales</taxon>
        <taxon>Pseudonocardiaceae</taxon>
        <taxon>Longimycelium</taxon>
    </lineage>
</organism>
<name>A0A8J3CF67_9PSEU</name>
<sequence length="49" mass="5163">MIEMANRVNARTRTSTGPGEGRSPRLGLSVAVVEATEVVVIVSPPFRPG</sequence>
<dbReference type="Proteomes" id="UP000637578">
    <property type="component" value="Unassembled WGS sequence"/>
</dbReference>
<evidence type="ECO:0000313" key="3">
    <source>
        <dbReference type="Proteomes" id="UP000637578"/>
    </source>
</evidence>
<protein>
    <submittedName>
        <fullName evidence="2">Uncharacterized protein</fullName>
    </submittedName>
</protein>
<proteinExistence type="predicted"/>
<accession>A0A8J3CF67</accession>
<dbReference type="EMBL" id="BMMK01000101">
    <property type="protein sequence ID" value="GGM85132.1"/>
    <property type="molecule type" value="Genomic_DNA"/>
</dbReference>
<evidence type="ECO:0000313" key="2">
    <source>
        <dbReference type="EMBL" id="GGM85132.1"/>
    </source>
</evidence>
<gene>
    <name evidence="2" type="ORF">GCM10012275_64850</name>
</gene>
<reference evidence="2" key="1">
    <citation type="journal article" date="2014" name="Int. J. Syst. Evol. Microbiol.">
        <title>Complete genome sequence of Corynebacterium casei LMG S-19264T (=DSM 44701T), isolated from a smear-ripened cheese.</title>
        <authorList>
            <consortium name="US DOE Joint Genome Institute (JGI-PGF)"/>
            <person name="Walter F."/>
            <person name="Albersmeier A."/>
            <person name="Kalinowski J."/>
            <person name="Ruckert C."/>
        </authorList>
    </citation>
    <scope>NUCLEOTIDE SEQUENCE</scope>
    <source>
        <strain evidence="2">CGMCC 4.5737</strain>
    </source>
</reference>